<name>A0A0P4WM46_SCYOL</name>
<evidence type="ECO:0000313" key="2">
    <source>
        <dbReference type="EMBL" id="JAI67620.1"/>
    </source>
</evidence>
<dbReference type="GO" id="GO:0005615">
    <property type="term" value="C:extracellular space"/>
    <property type="evidence" value="ECO:0007669"/>
    <property type="project" value="TreeGrafter"/>
</dbReference>
<dbReference type="EMBL" id="GDRN01028279">
    <property type="protein sequence ID" value="JAI67620.1"/>
    <property type="molecule type" value="Transcribed_RNA"/>
</dbReference>
<proteinExistence type="predicted"/>
<dbReference type="SMART" id="SM00186">
    <property type="entry name" value="FBG"/>
    <property type="match status" value="1"/>
</dbReference>
<dbReference type="SUPFAM" id="SSF56496">
    <property type="entry name" value="Fibrinogen C-terminal domain-like"/>
    <property type="match status" value="1"/>
</dbReference>
<dbReference type="Pfam" id="PF00147">
    <property type="entry name" value="Fibrinogen_C"/>
    <property type="match status" value="1"/>
</dbReference>
<evidence type="ECO:0000259" key="1">
    <source>
        <dbReference type="PROSITE" id="PS51406"/>
    </source>
</evidence>
<sequence>METDGGGWTVFLKRQGQTDQLDFNRTWEEYKAGFGDPYEEYWLGLEMLHIMTYGRMYSVRLDLETTEPKREHATYENIKVDSEEEKYKAILAGRENGSPKTRYCFRYWSYKFFTSTDRDYDSYHQGNCADMQGGGWWYYNCKYFNPTSTYKEHIELTCPYSVQLNVTRLQLKIRPALCDAPFKAIHLRDMSCGC</sequence>
<dbReference type="PROSITE" id="PS51406">
    <property type="entry name" value="FIBRINOGEN_C_2"/>
    <property type="match status" value="1"/>
</dbReference>
<dbReference type="InterPro" id="IPR002181">
    <property type="entry name" value="Fibrinogen_a/b/g_C_dom"/>
</dbReference>
<dbReference type="InterPro" id="IPR036056">
    <property type="entry name" value="Fibrinogen-like_C"/>
</dbReference>
<protein>
    <recommendedName>
        <fullName evidence="1">Fibrinogen C-terminal domain-containing protein</fullName>
    </recommendedName>
</protein>
<dbReference type="AlphaFoldDB" id="A0A0P4WM46"/>
<feature type="domain" description="Fibrinogen C-terminal" evidence="1">
    <location>
        <begin position="1"/>
        <end position="141"/>
    </location>
</feature>
<dbReference type="InterPro" id="IPR050373">
    <property type="entry name" value="Fibrinogen_C-term_domain"/>
</dbReference>
<organism evidence="2">
    <name type="scientific">Scylla olivacea</name>
    <name type="common">Orange mud crab</name>
    <name type="synonym">Cancer olivacea</name>
    <dbReference type="NCBI Taxonomy" id="85551"/>
    <lineage>
        <taxon>Eukaryota</taxon>
        <taxon>Metazoa</taxon>
        <taxon>Ecdysozoa</taxon>
        <taxon>Arthropoda</taxon>
        <taxon>Crustacea</taxon>
        <taxon>Multicrustacea</taxon>
        <taxon>Malacostraca</taxon>
        <taxon>Eumalacostraca</taxon>
        <taxon>Eucarida</taxon>
        <taxon>Decapoda</taxon>
        <taxon>Pleocyemata</taxon>
        <taxon>Brachyura</taxon>
        <taxon>Eubrachyura</taxon>
        <taxon>Portunoidea</taxon>
        <taxon>Portunidae</taxon>
        <taxon>Portuninae</taxon>
        <taxon>Scylla</taxon>
    </lineage>
</organism>
<dbReference type="Gene3D" id="3.90.215.10">
    <property type="entry name" value="Gamma Fibrinogen, chain A, domain 1"/>
    <property type="match status" value="1"/>
</dbReference>
<reference evidence="2" key="1">
    <citation type="submission" date="2015-09" db="EMBL/GenBank/DDBJ databases">
        <title>Scylla olivacea transcriptome.</title>
        <authorList>
            <person name="Ikhwanuddin M."/>
        </authorList>
    </citation>
    <scope>NUCLEOTIDE SEQUENCE</scope>
</reference>
<dbReference type="InterPro" id="IPR014716">
    <property type="entry name" value="Fibrinogen_a/b/g_C_1"/>
</dbReference>
<accession>A0A0P4WM46</accession>
<dbReference type="PANTHER" id="PTHR19143">
    <property type="entry name" value="FIBRINOGEN/TENASCIN/ANGIOPOEITIN"/>
    <property type="match status" value="1"/>
</dbReference>